<accession>A0A344PKE6</accession>
<evidence type="ECO:0000313" key="2">
    <source>
        <dbReference type="EMBL" id="AXC49851.1"/>
    </source>
</evidence>
<keyword evidence="3" id="KW-1185">Reference proteome</keyword>
<dbReference type="SUPFAM" id="SSF52540">
    <property type="entry name" value="P-loop containing nucleoside triphosphate hydrolases"/>
    <property type="match status" value="1"/>
</dbReference>
<dbReference type="RefSeq" id="WP_114076170.1">
    <property type="nucleotide sequence ID" value="NZ_CP030918.1"/>
</dbReference>
<protein>
    <submittedName>
        <fullName evidence="2">AAA family ATPase</fullName>
    </submittedName>
</protein>
<sequence>MNLPEGDASQAPRRLIALAGPPGAGKSTLAPALAAHLGAVVVPMDGFHLDNRLLDAAGMRGRKGAPETFDVAGLSNALGRLKAGEGDVILPAFDRDRDAAIAGAIRIGPEDRLLLVEGNYLLCRLPDWADLAQFWDASILLRVPRPVLAARLAARWQGYGLTAEAVAAHLANDLANVDVVTDSAIEPTLHITETDTAEAIAARIAARLSR</sequence>
<dbReference type="Gene3D" id="3.40.50.300">
    <property type="entry name" value="P-loop containing nucleotide triphosphate hydrolases"/>
    <property type="match status" value="3"/>
</dbReference>
<proteinExistence type="predicted"/>
<evidence type="ECO:0000259" key="1">
    <source>
        <dbReference type="Pfam" id="PF00004"/>
    </source>
</evidence>
<name>A0A344PKE6_9RHOB</name>
<dbReference type="AlphaFoldDB" id="A0A344PKE6"/>
<dbReference type="InterPro" id="IPR003959">
    <property type="entry name" value="ATPase_AAA_core"/>
</dbReference>
<dbReference type="PANTHER" id="PTHR10285">
    <property type="entry name" value="URIDINE KINASE"/>
    <property type="match status" value="1"/>
</dbReference>
<dbReference type="EMBL" id="CP030918">
    <property type="protein sequence ID" value="AXC49851.1"/>
    <property type="molecule type" value="Genomic_DNA"/>
</dbReference>
<reference evidence="3" key="1">
    <citation type="submission" date="2018-07" db="EMBL/GenBank/DDBJ databases">
        <title>Genome sequencing of Paracoccus sp. SC2-6.</title>
        <authorList>
            <person name="Heo J."/>
            <person name="Kim S.-J."/>
            <person name="Kwon S.-W."/>
        </authorList>
    </citation>
    <scope>NUCLEOTIDE SEQUENCE [LARGE SCALE GENOMIC DNA]</scope>
    <source>
        <strain evidence="3">SC2-6</strain>
    </source>
</reference>
<evidence type="ECO:0000313" key="3">
    <source>
        <dbReference type="Proteomes" id="UP000252023"/>
    </source>
</evidence>
<dbReference type="Proteomes" id="UP000252023">
    <property type="component" value="Chromosome"/>
</dbReference>
<dbReference type="InterPro" id="IPR027417">
    <property type="entry name" value="P-loop_NTPase"/>
</dbReference>
<dbReference type="OrthoDB" id="1550976at2"/>
<organism evidence="2 3">
    <name type="scientific">Paracoccus suum</name>
    <dbReference type="NCBI Taxonomy" id="2259340"/>
    <lineage>
        <taxon>Bacteria</taxon>
        <taxon>Pseudomonadati</taxon>
        <taxon>Pseudomonadota</taxon>
        <taxon>Alphaproteobacteria</taxon>
        <taxon>Rhodobacterales</taxon>
        <taxon>Paracoccaceae</taxon>
        <taxon>Paracoccus</taxon>
    </lineage>
</organism>
<dbReference type="GO" id="GO:0016887">
    <property type="term" value="F:ATP hydrolysis activity"/>
    <property type="evidence" value="ECO:0007669"/>
    <property type="project" value="InterPro"/>
</dbReference>
<feature type="domain" description="ATPase AAA-type core" evidence="1">
    <location>
        <begin position="17"/>
        <end position="53"/>
    </location>
</feature>
<dbReference type="KEGG" id="pars:DRW48_09265"/>
<dbReference type="GO" id="GO:0005524">
    <property type="term" value="F:ATP binding"/>
    <property type="evidence" value="ECO:0007669"/>
    <property type="project" value="InterPro"/>
</dbReference>
<gene>
    <name evidence="2" type="ORF">DRW48_09265</name>
</gene>
<dbReference type="Pfam" id="PF00004">
    <property type="entry name" value="AAA"/>
    <property type="match status" value="1"/>
</dbReference>